<dbReference type="Proteomes" id="UP000579647">
    <property type="component" value="Unassembled WGS sequence"/>
</dbReference>
<reference evidence="1 2" key="1">
    <citation type="submission" date="2020-08" db="EMBL/GenBank/DDBJ databases">
        <title>Sequencing the genomes of 1000 actinobacteria strains.</title>
        <authorList>
            <person name="Klenk H.-P."/>
        </authorList>
    </citation>
    <scope>NUCLEOTIDE SEQUENCE [LARGE SCALE GENOMIC DNA]</scope>
    <source>
        <strain evidence="1 2">DSM 44598</strain>
    </source>
</reference>
<dbReference type="AlphaFoldDB" id="A0A840WC10"/>
<proteinExistence type="predicted"/>
<protein>
    <recommendedName>
        <fullName evidence="3">Secreted protein</fullName>
    </recommendedName>
</protein>
<evidence type="ECO:0000313" key="2">
    <source>
        <dbReference type="Proteomes" id="UP000579647"/>
    </source>
</evidence>
<evidence type="ECO:0008006" key="3">
    <source>
        <dbReference type="Google" id="ProtNLM"/>
    </source>
</evidence>
<dbReference type="EMBL" id="JACHDO010000001">
    <property type="protein sequence ID" value="MBB5489565.1"/>
    <property type="molecule type" value="Genomic_DNA"/>
</dbReference>
<accession>A0A840WC10</accession>
<keyword evidence="2" id="KW-1185">Reference proteome</keyword>
<comment type="caution">
    <text evidence="1">The sequence shown here is derived from an EMBL/GenBank/DDBJ whole genome shotgun (WGS) entry which is preliminary data.</text>
</comment>
<dbReference type="RefSeq" id="WP_312893563.1">
    <property type="nucleotide sequence ID" value="NZ_BAAAKM010000107.1"/>
</dbReference>
<sequence>MPHPLLFIDVDGPLNPFRAGPSDLEGYTVHRMRPTGWESPARPLDVWLNPDHGEELLALPYELVWATTWEDEANTMIGPVLGLPELPVVKLPGVLDARHGLFFKTPVLAEYAQGRPFAWIDDGITERDRVWLARNHIADVLPHRIDPAVGLWEKDFDLLADWPPALAAVDFPR</sequence>
<name>A0A840WC10_9ACTN</name>
<gene>
    <name evidence="1" type="ORF">HNR07_000702</name>
</gene>
<organism evidence="1 2">
    <name type="scientific">Nocardiopsis metallicus</name>
    <dbReference type="NCBI Taxonomy" id="179819"/>
    <lineage>
        <taxon>Bacteria</taxon>
        <taxon>Bacillati</taxon>
        <taxon>Actinomycetota</taxon>
        <taxon>Actinomycetes</taxon>
        <taxon>Streptosporangiales</taxon>
        <taxon>Nocardiopsidaceae</taxon>
        <taxon>Nocardiopsis</taxon>
    </lineage>
</organism>
<evidence type="ECO:0000313" key="1">
    <source>
        <dbReference type="EMBL" id="MBB5489565.1"/>
    </source>
</evidence>